<dbReference type="AlphaFoldDB" id="A0A328CCX5"/>
<evidence type="ECO:0000313" key="2">
    <source>
        <dbReference type="EMBL" id="RAL25141.1"/>
    </source>
</evidence>
<organism evidence="2 3">
    <name type="scientific">Lujinxingia litoralis</name>
    <dbReference type="NCBI Taxonomy" id="2211119"/>
    <lineage>
        <taxon>Bacteria</taxon>
        <taxon>Deltaproteobacteria</taxon>
        <taxon>Bradymonadales</taxon>
        <taxon>Lujinxingiaceae</taxon>
        <taxon>Lujinxingia</taxon>
    </lineage>
</organism>
<dbReference type="OrthoDB" id="5517340at2"/>
<dbReference type="EMBL" id="QHKO01000001">
    <property type="protein sequence ID" value="RAL25141.1"/>
    <property type="molecule type" value="Genomic_DNA"/>
</dbReference>
<proteinExistence type="predicted"/>
<name>A0A328CCX5_9DELT</name>
<dbReference type="Proteomes" id="UP000249169">
    <property type="component" value="Unassembled WGS sequence"/>
</dbReference>
<accession>A0A328CCX5</accession>
<protein>
    <submittedName>
        <fullName evidence="2">Uncharacterized protein</fullName>
    </submittedName>
</protein>
<comment type="caution">
    <text evidence="2">The sequence shown here is derived from an EMBL/GenBank/DDBJ whole genome shotgun (WGS) entry which is preliminary data.</text>
</comment>
<evidence type="ECO:0000256" key="1">
    <source>
        <dbReference type="SAM" id="MobiDB-lite"/>
    </source>
</evidence>
<gene>
    <name evidence="2" type="ORF">DL240_02715</name>
</gene>
<reference evidence="2 3" key="1">
    <citation type="submission" date="2018-05" db="EMBL/GenBank/DDBJ databases">
        <title>Lujinxingia marina gen. nov. sp. nov., a new facultative anaerobic member of the class Deltaproteobacteria, and proposal of Lujinxingaceae fam. nov.</title>
        <authorList>
            <person name="Li C.-M."/>
        </authorList>
    </citation>
    <scope>NUCLEOTIDE SEQUENCE [LARGE SCALE GENOMIC DNA]</scope>
    <source>
        <strain evidence="2 3">B210</strain>
    </source>
</reference>
<evidence type="ECO:0000313" key="3">
    <source>
        <dbReference type="Proteomes" id="UP000249169"/>
    </source>
</evidence>
<sequence>MNKVGKTTENRVKNARSIISSVDTHLKRIIVALVATTGYKAEDWTWWITLQRDTLEEKTDALYEASIALAHERAGDSELRTQRDTAGTRLGAILATSRASLALVNPELPKRYGLDGRTPRSGIELESLADSVSRSLEAADATYTVMGNEIHTANMAREIKELYLAYKDVSAAVARDQRQAEALLTLRDRALDEWAIAYKIAASTLENIFRMAGEPELAERIRPTVARSSGRETPDELESPPGDVTMTEDGGVLEHDLQDD</sequence>
<feature type="region of interest" description="Disordered" evidence="1">
    <location>
        <begin position="220"/>
        <end position="260"/>
    </location>
</feature>
<keyword evidence="3" id="KW-1185">Reference proteome</keyword>
<dbReference type="RefSeq" id="WP_111728313.1">
    <property type="nucleotide sequence ID" value="NZ_QHKO01000001.1"/>
</dbReference>